<gene>
    <name evidence="5" type="ORF">FRC0190_00142</name>
</gene>
<sequence>MIAPVARRHFSWKASAMSNQHVVNEKKIAVVTGASSGIGEAAARALAADGWHVIVAARRKHLLDVLAAEIVGTAIELDVTSDESVAAFAAQIPRCDLLVNNAGGALGLDPIAQANLDDWQWMYNTNVLGTLRVTRSLLDVLSSSNGLIINISSIAGIVPYAGGADYNAAKFGVSAMDKVMRIEFQERSIRVAEINPGRVHTDFSLVRFKGDQQAANAVYEGKVNLTAADIAETIRWVASLPAHVNIDRLVITPQDQVI</sequence>
<dbReference type="PRINTS" id="PR00080">
    <property type="entry name" value="SDRFAMILY"/>
</dbReference>
<dbReference type="PRINTS" id="PR00081">
    <property type="entry name" value="GDHRDH"/>
</dbReference>
<keyword evidence="2" id="KW-0560">Oxidoreductase</keyword>
<dbReference type="InterPro" id="IPR036291">
    <property type="entry name" value="NAD(P)-bd_dom_sf"/>
</dbReference>
<evidence type="ECO:0000256" key="3">
    <source>
        <dbReference type="RuleBase" id="RU000363"/>
    </source>
</evidence>
<proteinExistence type="inferred from homology"/>
<comment type="similarity">
    <text evidence="1 3">Belongs to the short-chain dehydrogenases/reductases (SDR) family.</text>
</comment>
<dbReference type="GO" id="GO:0016616">
    <property type="term" value="F:oxidoreductase activity, acting on the CH-OH group of donors, NAD or NADP as acceptor"/>
    <property type="evidence" value="ECO:0007669"/>
    <property type="project" value="UniProtKB-ARBA"/>
</dbReference>
<dbReference type="Pfam" id="PF00106">
    <property type="entry name" value="adh_short"/>
    <property type="match status" value="1"/>
</dbReference>
<dbReference type="SUPFAM" id="SSF51735">
    <property type="entry name" value="NAD(P)-binding Rossmann-fold domains"/>
    <property type="match status" value="1"/>
</dbReference>
<dbReference type="EMBL" id="LR738855">
    <property type="protein sequence ID" value="VZH84102.1"/>
    <property type="molecule type" value="Genomic_DNA"/>
</dbReference>
<evidence type="ECO:0000256" key="1">
    <source>
        <dbReference type="ARBA" id="ARBA00006484"/>
    </source>
</evidence>
<dbReference type="Gene3D" id="3.40.50.720">
    <property type="entry name" value="NAD(P)-binding Rossmann-like Domain"/>
    <property type="match status" value="1"/>
</dbReference>
<dbReference type="FunFam" id="3.40.50.720:FF:000047">
    <property type="entry name" value="NADP-dependent L-serine/L-allo-threonine dehydrogenase"/>
    <property type="match status" value="1"/>
</dbReference>
<evidence type="ECO:0000313" key="6">
    <source>
        <dbReference type="Proteomes" id="UP000423525"/>
    </source>
</evidence>
<dbReference type="AlphaFoldDB" id="A0A6I8MFY6"/>
<organism evidence="5 6">
    <name type="scientific">Corynebacterium rouxii</name>
    <dbReference type="NCBI Taxonomy" id="2719119"/>
    <lineage>
        <taxon>Bacteria</taxon>
        <taxon>Bacillati</taxon>
        <taxon>Actinomycetota</taxon>
        <taxon>Actinomycetes</taxon>
        <taxon>Mycobacteriales</taxon>
        <taxon>Corynebacteriaceae</taxon>
        <taxon>Corynebacterium</taxon>
    </lineage>
</organism>
<dbReference type="InterPro" id="IPR057326">
    <property type="entry name" value="KR_dom"/>
</dbReference>
<evidence type="ECO:0000259" key="4">
    <source>
        <dbReference type="SMART" id="SM00822"/>
    </source>
</evidence>
<dbReference type="PANTHER" id="PTHR42901:SF1">
    <property type="entry name" value="ALCOHOL DEHYDROGENASE"/>
    <property type="match status" value="1"/>
</dbReference>
<dbReference type="Proteomes" id="UP000423525">
    <property type="component" value="Chromosome"/>
</dbReference>
<name>A0A6I8MFY6_9CORY</name>
<reference evidence="5 6" key="1">
    <citation type="submission" date="2019-11" db="EMBL/GenBank/DDBJ databases">
        <authorList>
            <person name="Brisse S."/>
        </authorList>
    </citation>
    <scope>NUCLEOTIDE SEQUENCE [LARGE SCALE GENOMIC DNA]</scope>
    <source>
        <strain evidence="5">FRC0190</strain>
    </source>
</reference>
<feature type="domain" description="Ketoreductase" evidence="4">
    <location>
        <begin position="27"/>
        <end position="209"/>
    </location>
</feature>
<dbReference type="InterPro" id="IPR002347">
    <property type="entry name" value="SDR_fam"/>
</dbReference>
<dbReference type="SMART" id="SM00822">
    <property type="entry name" value="PKS_KR"/>
    <property type="match status" value="1"/>
</dbReference>
<evidence type="ECO:0000313" key="5">
    <source>
        <dbReference type="EMBL" id="VZH84102.1"/>
    </source>
</evidence>
<protein>
    <submittedName>
        <fullName evidence="5">SDR family NAD(P)-dependent oxidoreductase</fullName>
    </submittedName>
</protein>
<dbReference type="KEGG" id="crf:FRC0190_00142"/>
<accession>A0A6I8MFY6</accession>
<evidence type="ECO:0000256" key="2">
    <source>
        <dbReference type="ARBA" id="ARBA00023002"/>
    </source>
</evidence>
<dbReference type="PANTHER" id="PTHR42901">
    <property type="entry name" value="ALCOHOL DEHYDROGENASE"/>
    <property type="match status" value="1"/>
</dbReference>